<evidence type="ECO:0000256" key="7">
    <source>
        <dbReference type="SAM" id="MobiDB-lite"/>
    </source>
</evidence>
<evidence type="ECO:0000256" key="4">
    <source>
        <dbReference type="ARBA" id="ARBA00022723"/>
    </source>
</evidence>
<accession>A0A369C793</accession>
<protein>
    <submittedName>
        <fullName evidence="10">PilC-like protein with beta-propeller domain</fullName>
    </submittedName>
</protein>
<feature type="region of interest" description="Disordered" evidence="7">
    <location>
        <begin position="1218"/>
        <end position="1240"/>
    </location>
</feature>
<keyword evidence="6" id="KW-0281">Fimbrium</keyword>
<evidence type="ECO:0000256" key="8">
    <source>
        <dbReference type="SAM" id="SignalP"/>
    </source>
</evidence>
<evidence type="ECO:0000256" key="1">
    <source>
        <dbReference type="ARBA" id="ARBA00004561"/>
    </source>
</evidence>
<comment type="similarity">
    <text evidence="2">Belongs to the PilY1 family.</text>
</comment>
<comment type="subcellular location">
    <subcellularLocation>
        <location evidence="1">Fimbrium</location>
    </subcellularLocation>
</comment>
<evidence type="ECO:0000256" key="2">
    <source>
        <dbReference type="ARBA" id="ARBA00008387"/>
    </source>
</evidence>
<dbReference type="GO" id="GO:0009289">
    <property type="term" value="C:pilus"/>
    <property type="evidence" value="ECO:0007669"/>
    <property type="project" value="UniProtKB-SubCell"/>
</dbReference>
<proteinExistence type="inferred from homology"/>
<dbReference type="RefSeq" id="WP_114280092.1">
    <property type="nucleotide sequence ID" value="NZ_QPJY01000006.1"/>
</dbReference>
<dbReference type="EMBL" id="QPJY01000006">
    <property type="protein sequence ID" value="RCX29880.1"/>
    <property type="molecule type" value="Genomic_DNA"/>
</dbReference>
<feature type="signal peptide" evidence="8">
    <location>
        <begin position="1"/>
        <end position="26"/>
    </location>
</feature>
<name>A0A369C793_9GAMM</name>
<evidence type="ECO:0000313" key="10">
    <source>
        <dbReference type="EMBL" id="RCX29880.1"/>
    </source>
</evidence>
<dbReference type="InterPro" id="IPR008707">
    <property type="entry name" value="B-propeller_PilY1"/>
</dbReference>
<feature type="domain" description="PilY1 beta-propeller" evidence="9">
    <location>
        <begin position="214"/>
        <end position="541"/>
    </location>
</feature>
<dbReference type="Pfam" id="PF05567">
    <property type="entry name" value="T4P_PilY1"/>
    <property type="match status" value="1"/>
</dbReference>
<keyword evidence="4" id="KW-0479">Metal-binding</keyword>
<keyword evidence="3" id="KW-1029">Fimbrium biogenesis</keyword>
<sequence>MKRIHRIPYLRITLLVAALGAAGLYAAVTFNPATQPYLTVSPYTLQNTNLAEGDTRAYRTWYENGAWQGDLIEYDIASTGARYTDVAVGYSPPGVPVDGDTDGHINWSVRAVFAAAEGQTADGTTSNPQQYDGVPTITDYWMETADGGGRNIFTVSIGSQVPFLWNNLSTTQRAALDSGVATTGAYDSDILNFIRGDRSNEFPDGTLRRRYSLMGDIIRSQPVYVAKPVANFTLPYYAAYKTAQASRAGRVFVGSNDGMVHAFDTSDGSEAYAYIPSMLMPELPALAARPYTHKYYVDSELYAGDACPGTCSSSSAWKTFLTGGLGAGGKGLWALNITNADYDTSKVVWERLGDEASPPTGYTPSHMGHIYNRPQIALMPNGKWYVVTGNGYGSTSGDVVLYLFPLNGGDEVITHVVGADTGNGLSGITLVDTDGDFRVETGYAGDIKGNLYKFTFGGSDGDSSPTVTNATLINVGVDRPITVSPDVGRHPNGGYFIYFGTGSLLSSADATNTATQRIYAIWDSKPGGSYPISDSCDTDGTVAIEGPLVCQTLGETTFSGTAVRYVTQATPNWSNHYGWRVELPDSGERLLGNPQLRAERLQFITTNTAVDGVDSWLMGLDWLSGSDGDYPKEVMYDLNQDGLLNDSDKVAVDLNGNGVTTDPEDGLFAPVALNLGDGNLSQPTIARIGGGVDIHYINGLRLPAPESNFGPILGGLIDVTTDTPYGGITTLAYDKLVDDGLQEVCDSYSMTTCRGSPGQPVSGHAGEGYAGVPDGHVHGYDKVHGTPYVDYLTLEPRRGLPRLDAYTGDDATVDDTLARLDRLGAASGSEEPYASGTHTSVIDPDQKFVVVLSNADLSTGPALQIGCRTWNVTEYQDMLRYQLETQNRTPAALQDTYHGNKTLVFTLNSIREDHDDGLPAGQCAPETIANGIEKSETATMRVLFYNRVVEDLAILPTLPQCVWGIHKYDVRFDYSTSGYIDPAVNAFGHLTPAQEKSYTGYRWRNGALTLQMLAVNSDNTAGYVLQPATGTITTGYDKKGNPITETFTYLPKDKNGARVGGIIAKAVRYDGINSKFVNDMATSQSGLLYESSVFFDFGDWFNFKTGSASLYCYGASTFHSRLVQEVVQGLDWGHYTQLTDIFFTDGVLNSLYYQYLDLVNAVQAATTEEEQRDALQNLADFFADNPDVGAYDKLRSWRGHKVWHQENTGNEGRILPIDRSDYTGGGGTASDGTPEQVDDISRNLTPVLGPNFITGRRTWIDLRP</sequence>
<keyword evidence="11" id="KW-1185">Reference proteome</keyword>
<dbReference type="Proteomes" id="UP000252707">
    <property type="component" value="Unassembled WGS sequence"/>
</dbReference>
<evidence type="ECO:0000256" key="3">
    <source>
        <dbReference type="ARBA" id="ARBA00022558"/>
    </source>
</evidence>
<dbReference type="OrthoDB" id="7156875at2"/>
<keyword evidence="8" id="KW-0732">Signal</keyword>
<dbReference type="InterPro" id="IPR011047">
    <property type="entry name" value="Quinoprotein_ADH-like_sf"/>
</dbReference>
<evidence type="ECO:0000313" key="11">
    <source>
        <dbReference type="Proteomes" id="UP000252707"/>
    </source>
</evidence>
<dbReference type="AlphaFoldDB" id="A0A369C793"/>
<organism evidence="10 11">
    <name type="scientific">Thioalbus denitrificans</name>
    <dbReference type="NCBI Taxonomy" id="547122"/>
    <lineage>
        <taxon>Bacteria</taxon>
        <taxon>Pseudomonadati</taxon>
        <taxon>Pseudomonadota</taxon>
        <taxon>Gammaproteobacteria</taxon>
        <taxon>Chromatiales</taxon>
        <taxon>Ectothiorhodospiraceae</taxon>
        <taxon>Thioalbus</taxon>
    </lineage>
</organism>
<comment type="caution">
    <text evidence="10">The sequence shown here is derived from an EMBL/GenBank/DDBJ whole genome shotgun (WGS) entry which is preliminary data.</text>
</comment>
<dbReference type="SUPFAM" id="SSF50998">
    <property type="entry name" value="Quinoprotein alcohol dehydrogenase-like"/>
    <property type="match status" value="1"/>
</dbReference>
<keyword evidence="5" id="KW-0106">Calcium</keyword>
<dbReference type="GO" id="GO:0046872">
    <property type="term" value="F:metal ion binding"/>
    <property type="evidence" value="ECO:0007669"/>
    <property type="project" value="UniProtKB-KW"/>
</dbReference>
<feature type="chain" id="PRO_5016901964" evidence="8">
    <location>
        <begin position="27"/>
        <end position="1264"/>
    </location>
</feature>
<evidence type="ECO:0000256" key="6">
    <source>
        <dbReference type="ARBA" id="ARBA00023263"/>
    </source>
</evidence>
<reference evidence="10 11" key="1">
    <citation type="submission" date="2018-07" db="EMBL/GenBank/DDBJ databases">
        <title>Genomic Encyclopedia of Type Strains, Phase IV (KMG-IV): sequencing the most valuable type-strain genomes for metagenomic binning, comparative biology and taxonomic classification.</title>
        <authorList>
            <person name="Goeker M."/>
        </authorList>
    </citation>
    <scope>NUCLEOTIDE SEQUENCE [LARGE SCALE GENOMIC DNA]</scope>
    <source>
        <strain evidence="10 11">DSM 26407</strain>
    </source>
</reference>
<gene>
    <name evidence="10" type="ORF">DFQ59_106112</name>
</gene>
<evidence type="ECO:0000256" key="5">
    <source>
        <dbReference type="ARBA" id="ARBA00022837"/>
    </source>
</evidence>
<evidence type="ECO:0000259" key="9">
    <source>
        <dbReference type="Pfam" id="PF05567"/>
    </source>
</evidence>